<dbReference type="EMBL" id="JACTVA010000018">
    <property type="protein sequence ID" value="MBC9207507.1"/>
    <property type="molecule type" value="Genomic_DNA"/>
</dbReference>
<dbReference type="InterPro" id="IPR006059">
    <property type="entry name" value="SBP"/>
</dbReference>
<dbReference type="PANTHER" id="PTHR30222:SF2">
    <property type="entry name" value="ABC TRANSPORTER SUBSTRATE-BINDING PROTEIN"/>
    <property type="match status" value="1"/>
</dbReference>
<accession>A0ABR7RN24</accession>
<evidence type="ECO:0000313" key="3">
    <source>
        <dbReference type="Proteomes" id="UP000626026"/>
    </source>
</evidence>
<reference evidence="2 3" key="1">
    <citation type="journal article" date="2013" name="Int. J. Syst. Evol. Microbiol.">
        <title>Roseomonas aerophila sp. nov., isolated from air.</title>
        <authorList>
            <person name="Kim S.J."/>
            <person name="Weon H.Y."/>
            <person name="Ahn J.H."/>
            <person name="Hong S.B."/>
            <person name="Seok S.J."/>
            <person name="Whang K.S."/>
            <person name="Kwon S.W."/>
        </authorList>
    </citation>
    <scope>NUCLEOTIDE SEQUENCE [LARGE SCALE GENOMIC DNA]</scope>
    <source>
        <strain evidence="2 3">NBRC 108923</strain>
    </source>
</reference>
<evidence type="ECO:0000313" key="2">
    <source>
        <dbReference type="EMBL" id="MBC9207507.1"/>
    </source>
</evidence>
<dbReference type="Pfam" id="PF13416">
    <property type="entry name" value="SBP_bac_8"/>
    <property type="match status" value="1"/>
</dbReference>
<protein>
    <submittedName>
        <fullName evidence="2">ABC transporter substrate-binding protein</fullName>
    </submittedName>
</protein>
<gene>
    <name evidence="2" type="ORF">IBL26_11735</name>
</gene>
<dbReference type="CDD" id="cd13589">
    <property type="entry name" value="PBP2_polyamine_RpCGA009"/>
    <property type="match status" value="1"/>
</dbReference>
<name>A0ABR7RN24_9PROT</name>
<dbReference type="RefSeq" id="WP_187784672.1">
    <property type="nucleotide sequence ID" value="NZ_JACTVA010000018.1"/>
</dbReference>
<evidence type="ECO:0000256" key="1">
    <source>
        <dbReference type="ARBA" id="ARBA00022729"/>
    </source>
</evidence>
<dbReference type="SUPFAM" id="SSF53850">
    <property type="entry name" value="Periplasmic binding protein-like II"/>
    <property type="match status" value="1"/>
</dbReference>
<keyword evidence="1" id="KW-0732">Signal</keyword>
<dbReference type="Gene3D" id="3.40.190.10">
    <property type="entry name" value="Periplasmic binding protein-like II"/>
    <property type="match status" value="2"/>
</dbReference>
<sequence>MQNHKQGHLGRRAALALGGGVVTALAAPNVRRLRAAEVLFVNTWGGIWERAAIKNLFEPFTKDTGIEIRPVSPVSFAKLAQQVRSGAYEFDVTTLGGGEIIRANQAKIIEPLEGTDLAKSPPFPGAVFQNGATSHAFATVIAYQKARYPNGAPAGWADFWDQGKFPGSRCMQRYASRVLPLGLVADGVPTDTLYPMDIDRAFRSLDKIKPATRVWWTQGQQSQQLLRDGEIDMIALWHARVLELQDEGKPVEIVWNQAQIDRAYWVVAKGTPRRDAALRYIEAALKPERLAGFCRDAMLGPLNPAAFNHLSEAEAARMPTAPAYKGKVFEQDVLNFGGDVNAVTQRFERWIGA</sequence>
<organism evidence="2 3">
    <name type="scientific">Teichococcus aerophilus</name>
    <dbReference type="NCBI Taxonomy" id="1224513"/>
    <lineage>
        <taxon>Bacteria</taxon>
        <taxon>Pseudomonadati</taxon>
        <taxon>Pseudomonadota</taxon>
        <taxon>Alphaproteobacteria</taxon>
        <taxon>Acetobacterales</taxon>
        <taxon>Roseomonadaceae</taxon>
        <taxon>Roseomonas</taxon>
    </lineage>
</organism>
<dbReference type="Proteomes" id="UP000626026">
    <property type="component" value="Unassembled WGS sequence"/>
</dbReference>
<dbReference type="PANTHER" id="PTHR30222">
    <property type="entry name" value="SPERMIDINE/PUTRESCINE-BINDING PERIPLASMIC PROTEIN"/>
    <property type="match status" value="1"/>
</dbReference>
<proteinExistence type="predicted"/>
<comment type="caution">
    <text evidence="2">The sequence shown here is derived from an EMBL/GenBank/DDBJ whole genome shotgun (WGS) entry which is preliminary data.</text>
</comment>
<keyword evidence="3" id="KW-1185">Reference proteome</keyword>